<evidence type="ECO:0000256" key="2">
    <source>
        <dbReference type="ARBA" id="ARBA00022516"/>
    </source>
</evidence>
<dbReference type="EC" id="1.3.1.44" evidence="9"/>
<dbReference type="EMBL" id="CP123443">
    <property type="protein sequence ID" value="WGK69552.1"/>
    <property type="molecule type" value="Genomic_DNA"/>
</dbReference>
<comment type="pathway">
    <text evidence="9">Lipid metabolism; fatty acid biosynthesis.</text>
</comment>
<proteinExistence type="inferred from homology"/>
<dbReference type="NCBIfam" id="NF010177">
    <property type="entry name" value="PRK13656.1"/>
    <property type="match status" value="1"/>
</dbReference>
<keyword evidence="14" id="KW-1185">Reference proteome</keyword>
<feature type="active site" description="Proton donor" evidence="9">
    <location>
        <position position="240"/>
    </location>
</feature>
<evidence type="ECO:0000313" key="13">
    <source>
        <dbReference type="EMBL" id="WGK69552.1"/>
    </source>
</evidence>
<dbReference type="RefSeq" id="WP_326927737.1">
    <property type="nucleotide sequence ID" value="NZ_CP123443.1"/>
</dbReference>
<keyword evidence="7 9" id="KW-0275">Fatty acid biosynthesis</keyword>
<comment type="subunit">
    <text evidence="1 9">Monomer.</text>
</comment>
<keyword evidence="3 9" id="KW-0276">Fatty acid metabolism</keyword>
<accession>A0ABY8MHQ7</accession>
<comment type="function">
    <text evidence="9">Involved in the fatty acid synthesis (FAS II). Catalyzes the reduction of a carbon-carbon double bond in an enoyl moiety that is covalently linked to a coenzyme A (CoA).</text>
</comment>
<comment type="caution">
    <text evidence="9">Lacks conserved residue(s) required for the propagation of feature annotation.</text>
</comment>
<keyword evidence="5 9" id="KW-0520">NAD</keyword>
<evidence type="ECO:0000256" key="7">
    <source>
        <dbReference type="ARBA" id="ARBA00023160"/>
    </source>
</evidence>
<protein>
    <recommendedName>
        <fullName evidence="9">Trans-2-enoyl-CoA reductase [NADH]</fullName>
        <shortName evidence="9">TER</shortName>
        <ecNumber evidence="9">1.3.1.44</ecNumber>
    </recommendedName>
</protein>
<evidence type="ECO:0000256" key="3">
    <source>
        <dbReference type="ARBA" id="ARBA00022832"/>
    </source>
</evidence>
<evidence type="ECO:0000259" key="12">
    <source>
        <dbReference type="Pfam" id="PF12242"/>
    </source>
</evidence>
<dbReference type="InterPro" id="IPR050048">
    <property type="entry name" value="FabV-like_NADH_b"/>
</dbReference>
<feature type="binding site" evidence="9">
    <location>
        <position position="249"/>
    </location>
    <ligand>
        <name>NAD(+)</name>
        <dbReference type="ChEBI" id="CHEBI:57540"/>
    </ligand>
</feature>
<keyword evidence="2 9" id="KW-0444">Lipid biosynthesis</keyword>
<evidence type="ECO:0000256" key="6">
    <source>
        <dbReference type="ARBA" id="ARBA00023098"/>
    </source>
</evidence>
<dbReference type="InterPro" id="IPR024910">
    <property type="entry name" value="Enoyl-CoA_Rdtase_cat_dom"/>
</dbReference>
<feature type="domain" description="Enoyl reductase FAD binding" evidence="10">
    <location>
        <begin position="332"/>
        <end position="395"/>
    </location>
</feature>
<feature type="binding site" evidence="9">
    <location>
        <begin position="74"/>
        <end position="75"/>
    </location>
    <ligand>
        <name>NAD(+)</name>
        <dbReference type="ChEBI" id="CHEBI:57540"/>
    </ligand>
</feature>
<dbReference type="Pfam" id="PF12242">
    <property type="entry name" value="Eno-Rase_NADH_b"/>
    <property type="match status" value="1"/>
</dbReference>
<comment type="similarity">
    <text evidence="9">Belongs to the TER reductase family.</text>
</comment>
<dbReference type="Proteomes" id="UP001228690">
    <property type="component" value="Chromosome"/>
</dbReference>
<evidence type="ECO:0000313" key="14">
    <source>
        <dbReference type="Proteomes" id="UP001228690"/>
    </source>
</evidence>
<reference evidence="13 14" key="1">
    <citation type="submission" date="2023-04" db="EMBL/GenBank/DDBJ databases">
        <title>Spirochaete genome identified in red abalone sample constitutes a novel genus.</title>
        <authorList>
            <person name="Sharma S.P."/>
            <person name="Purcell C.M."/>
            <person name="Hyde J.R."/>
            <person name="Severin A.J."/>
        </authorList>
    </citation>
    <scope>NUCLEOTIDE SEQUENCE [LARGE SCALE GENOMIC DNA]</scope>
    <source>
        <strain evidence="13 14">SP-2023</strain>
    </source>
</reference>
<name>A0ABY8MHQ7_9SPIO</name>
<comment type="catalytic activity">
    <reaction evidence="8 9">
        <text>a 2,3-saturated acyl-CoA + NAD(+) = a (2E)-enoyl-CoA + NADH + H(+)</text>
        <dbReference type="Rhea" id="RHEA:18177"/>
        <dbReference type="ChEBI" id="CHEBI:15378"/>
        <dbReference type="ChEBI" id="CHEBI:57540"/>
        <dbReference type="ChEBI" id="CHEBI:57945"/>
        <dbReference type="ChEBI" id="CHEBI:58856"/>
        <dbReference type="ChEBI" id="CHEBI:65111"/>
        <dbReference type="EC" id="1.3.1.44"/>
    </reaction>
</comment>
<evidence type="ECO:0000256" key="5">
    <source>
        <dbReference type="ARBA" id="ARBA00023027"/>
    </source>
</evidence>
<evidence type="ECO:0000259" key="11">
    <source>
        <dbReference type="Pfam" id="PF12241"/>
    </source>
</evidence>
<sequence length="403" mass="43812">MKIEPKILNNVCISTHPEGIVADVKRQIEYVRGQKPILGGPKNVLIIGSSAGFGLASRISLAFGAGAATMGVAFEKEGSAKRPGTPGHYCTAAFDAAAKKAGLRTKSINGDAFSDEIKQEVIAAAKGFGTEGAFEGFDMVVYSLASPVRTDPKSGETYRSVLKPIGRSFESRTVDFMSGKVSDIRVEPATEEEQLATINVMGGTDWVMWLDALLEEGLLAKGAQTVAYSYIGPELTYPIYWNGTIGGAKKHLEETAVRLNRSLAAIQGRAFISVNKALVTRASSVIPVVPLYVAILYKIMKAKGLHEECIEQMYRLFAERFRGGDSGGDLDLDEKGYIRIDDREMRDDVQAEVAKLWAEINSDNLARLSDIEGFRESYLRIHGFGIPGIDYEADIDPTAMPEL</sequence>
<evidence type="ECO:0000256" key="8">
    <source>
        <dbReference type="ARBA" id="ARBA00048302"/>
    </source>
</evidence>
<dbReference type="Gene3D" id="3.40.50.720">
    <property type="entry name" value="NAD(P)-binding Rossmann-like Domain"/>
    <property type="match status" value="1"/>
</dbReference>
<feature type="site" description="Plays an important role in discriminating NADH against NADPH" evidence="9">
    <location>
        <position position="75"/>
    </location>
</feature>
<organism evidence="13 14">
    <name type="scientific">Candidatus Haliotispira prima</name>
    <dbReference type="NCBI Taxonomy" id="3034016"/>
    <lineage>
        <taxon>Bacteria</taxon>
        <taxon>Pseudomonadati</taxon>
        <taxon>Spirochaetota</taxon>
        <taxon>Spirochaetia</taxon>
        <taxon>Spirochaetales</taxon>
        <taxon>Spirochaetaceae</taxon>
        <taxon>Candidatus Haliotispira</taxon>
    </lineage>
</organism>
<dbReference type="PANTHER" id="PTHR37480:SF1">
    <property type="entry name" value="ENOYL-[ACYL-CARRIER-PROTEIN] REDUCTASE [NADH]"/>
    <property type="match status" value="1"/>
</dbReference>
<feature type="binding site" evidence="9">
    <location>
        <begin position="144"/>
        <end position="145"/>
    </location>
    <ligand>
        <name>NAD(+)</name>
        <dbReference type="ChEBI" id="CHEBI:57540"/>
    </ligand>
</feature>
<keyword evidence="4 9" id="KW-0560">Oxidoreductase</keyword>
<gene>
    <name evidence="9" type="primary">fabV</name>
    <name evidence="13" type="ORF">P0082_01440</name>
</gene>
<dbReference type="Pfam" id="PF12241">
    <property type="entry name" value="Enoyl_reductase"/>
    <property type="match status" value="1"/>
</dbReference>
<feature type="domain" description="Trans-2-enoyl-CoA reductase-like NAD(P)H binding" evidence="12">
    <location>
        <begin position="3"/>
        <end position="79"/>
    </location>
</feature>
<feature type="binding site" evidence="9">
    <location>
        <begin position="111"/>
        <end position="112"/>
    </location>
    <ligand>
        <name>NAD(+)</name>
        <dbReference type="ChEBI" id="CHEBI:57540"/>
    </ligand>
</feature>
<feature type="binding site" evidence="9">
    <location>
        <position position="230"/>
    </location>
    <ligand>
        <name>substrate</name>
    </ligand>
</feature>
<dbReference type="Pfam" id="PF07055">
    <property type="entry name" value="Eno-Rase_FAD_bd"/>
    <property type="match status" value="1"/>
</dbReference>
<keyword evidence="6 9" id="KW-0443">Lipid metabolism</keyword>
<feature type="domain" description="Trans-2-enoyl-CoA reductase catalytic" evidence="11">
    <location>
        <begin position="82"/>
        <end position="320"/>
    </location>
</feature>
<evidence type="ECO:0000256" key="1">
    <source>
        <dbReference type="ARBA" id="ARBA00011245"/>
    </source>
</evidence>
<evidence type="ECO:0000259" key="10">
    <source>
        <dbReference type="Pfam" id="PF07055"/>
    </source>
</evidence>
<feature type="binding site" evidence="9">
    <location>
        <begin position="278"/>
        <end position="280"/>
    </location>
    <ligand>
        <name>NAD(+)</name>
        <dbReference type="ChEBI" id="CHEBI:57540"/>
    </ligand>
</feature>
<dbReference type="HAMAP" id="MF_01838">
    <property type="entry name" value="FabV_reductase"/>
    <property type="match status" value="1"/>
</dbReference>
<evidence type="ECO:0000256" key="9">
    <source>
        <dbReference type="HAMAP-Rule" id="MF_01838"/>
    </source>
</evidence>
<dbReference type="NCBIfam" id="NF043048">
    <property type="entry name" value="EnoyACPredFabV"/>
    <property type="match status" value="1"/>
</dbReference>
<evidence type="ECO:0000256" key="4">
    <source>
        <dbReference type="ARBA" id="ARBA00023002"/>
    </source>
</evidence>
<dbReference type="InterPro" id="IPR024906">
    <property type="entry name" value="Eno_Rdtase_FAD-bd_dom"/>
</dbReference>
<dbReference type="InterPro" id="IPR010758">
    <property type="entry name" value="Trans-2-enoyl-CoA_reductase"/>
</dbReference>
<dbReference type="PANTHER" id="PTHR37480">
    <property type="entry name" value="ENOYL-[ACYL-CARRIER-PROTEIN] REDUCTASE [NADH]"/>
    <property type="match status" value="1"/>
</dbReference>